<dbReference type="PROSITE" id="PS00949">
    <property type="entry name" value="AUTOINDUCER_SYNTH_1"/>
    <property type="match status" value="1"/>
</dbReference>
<dbReference type="EMBL" id="SNSQ01000002">
    <property type="protein sequence ID" value="TEU54028.1"/>
    <property type="molecule type" value="Genomic_DNA"/>
</dbReference>
<keyword evidence="5 7" id="KW-0071">Autoinducer synthesis</keyword>
<dbReference type="Gene3D" id="3.40.630.30">
    <property type="match status" value="1"/>
</dbReference>
<dbReference type="PANTHER" id="PTHR39322:SF1">
    <property type="entry name" value="ISOVALERYL-HOMOSERINE LACTONE SYNTHASE"/>
    <property type="match status" value="1"/>
</dbReference>
<dbReference type="GO" id="GO:0061579">
    <property type="term" value="F:N-acyl homoserine lactone synthase activity"/>
    <property type="evidence" value="ECO:0007669"/>
    <property type="project" value="UniProtKB-UniRule"/>
</dbReference>
<dbReference type="PANTHER" id="PTHR39322">
    <property type="entry name" value="ACYL-HOMOSERINE-LACTONE SYNTHASE"/>
    <property type="match status" value="1"/>
</dbReference>
<evidence type="ECO:0000256" key="5">
    <source>
        <dbReference type="ARBA" id="ARBA00022929"/>
    </source>
</evidence>
<dbReference type="EC" id="2.3.1.184" evidence="1 8"/>
<evidence type="ECO:0000313" key="10">
    <source>
        <dbReference type="Proteomes" id="UP000298234"/>
    </source>
</evidence>
<name>A0AAX2RZ94_BURCE</name>
<keyword evidence="2 7" id="KW-0673">Quorum sensing</keyword>
<comment type="catalytic activity">
    <reaction evidence="6 8">
        <text>a fatty acyl-[ACP] + S-adenosyl-L-methionine = an N-acyl-L-homoserine lactone + S-methyl-5'-thioadenosine + holo-[ACP] + H(+)</text>
        <dbReference type="Rhea" id="RHEA:10096"/>
        <dbReference type="Rhea" id="RHEA-COMP:9685"/>
        <dbReference type="Rhea" id="RHEA-COMP:14125"/>
        <dbReference type="ChEBI" id="CHEBI:15378"/>
        <dbReference type="ChEBI" id="CHEBI:17509"/>
        <dbReference type="ChEBI" id="CHEBI:55474"/>
        <dbReference type="ChEBI" id="CHEBI:59789"/>
        <dbReference type="ChEBI" id="CHEBI:64479"/>
        <dbReference type="ChEBI" id="CHEBI:138651"/>
        <dbReference type="EC" id="2.3.1.184"/>
    </reaction>
</comment>
<keyword evidence="4 8" id="KW-0949">S-adenosyl-L-methionine</keyword>
<protein>
    <recommendedName>
        <fullName evidence="1 8">Acyl-homoserine-lactone synthase</fullName>
        <ecNumber evidence="1 8">2.3.1.184</ecNumber>
    </recommendedName>
    <alternativeName>
        <fullName evidence="8">Autoinducer synthesis protein</fullName>
    </alternativeName>
</protein>
<sequence length="232" mass="25463">MPLIIAGRLSDLPLELRDGLGAFRYDVFVRRLGWPLPDVKENETIEWDHFDGESTIQVVELTSEGQICGCARLMPTTTPYLLRELLPRSSNLDFPSSPTVWELSRFAGSGMQLFPYVMAVAASLGATRVIGVVTQAIARLYCRFGLDLQYVGPHPETATSPFAVCAIDLTPVAFTNLGSDLDSLRPSITWYQPLTPNVPGSLGTAPRVAHCALRGRRVIDPVPARTVALRRN</sequence>
<accession>A0AAX2RZ94</accession>
<gene>
    <name evidence="9" type="ORF">E3D37_02830</name>
</gene>
<dbReference type="Pfam" id="PF00765">
    <property type="entry name" value="Autoind_synth"/>
    <property type="match status" value="1"/>
</dbReference>
<evidence type="ECO:0000256" key="6">
    <source>
        <dbReference type="ARBA" id="ARBA00048576"/>
    </source>
</evidence>
<evidence type="ECO:0000256" key="2">
    <source>
        <dbReference type="ARBA" id="ARBA00022654"/>
    </source>
</evidence>
<evidence type="ECO:0000256" key="1">
    <source>
        <dbReference type="ARBA" id="ARBA00012340"/>
    </source>
</evidence>
<dbReference type="PROSITE" id="PS51187">
    <property type="entry name" value="AUTOINDUCER_SYNTH_2"/>
    <property type="match status" value="1"/>
</dbReference>
<dbReference type="PRINTS" id="PR01549">
    <property type="entry name" value="AUTOINDCRSYN"/>
</dbReference>
<organism evidence="9 10">
    <name type="scientific">Burkholderia cepacia</name>
    <name type="common">Pseudomonas cepacia</name>
    <dbReference type="NCBI Taxonomy" id="292"/>
    <lineage>
        <taxon>Bacteria</taxon>
        <taxon>Pseudomonadati</taxon>
        <taxon>Pseudomonadota</taxon>
        <taxon>Betaproteobacteria</taxon>
        <taxon>Burkholderiales</taxon>
        <taxon>Burkholderiaceae</taxon>
        <taxon>Burkholderia</taxon>
        <taxon>Burkholderia cepacia complex</taxon>
    </lineage>
</organism>
<evidence type="ECO:0000256" key="8">
    <source>
        <dbReference type="RuleBase" id="RU361135"/>
    </source>
</evidence>
<dbReference type="AlphaFoldDB" id="A0AAX2RZ94"/>
<evidence type="ECO:0000256" key="7">
    <source>
        <dbReference type="PROSITE-ProRule" id="PRU00533"/>
    </source>
</evidence>
<dbReference type="InterPro" id="IPR018311">
    <property type="entry name" value="Autoind_synth_CS"/>
</dbReference>
<proteinExistence type="inferred from homology"/>
<dbReference type="SUPFAM" id="SSF55729">
    <property type="entry name" value="Acyl-CoA N-acyltransferases (Nat)"/>
    <property type="match status" value="1"/>
</dbReference>
<keyword evidence="3 8" id="KW-0808">Transferase</keyword>
<evidence type="ECO:0000256" key="3">
    <source>
        <dbReference type="ARBA" id="ARBA00022679"/>
    </source>
</evidence>
<dbReference type="InterPro" id="IPR001690">
    <property type="entry name" value="Autoind_synthase"/>
</dbReference>
<comment type="similarity">
    <text evidence="7 8">Belongs to the autoinducer synthase family.</text>
</comment>
<dbReference type="GO" id="GO:0007165">
    <property type="term" value="P:signal transduction"/>
    <property type="evidence" value="ECO:0007669"/>
    <property type="project" value="TreeGrafter"/>
</dbReference>
<dbReference type="Proteomes" id="UP000298234">
    <property type="component" value="Unassembled WGS sequence"/>
</dbReference>
<evidence type="ECO:0000313" key="9">
    <source>
        <dbReference type="EMBL" id="TEU54028.1"/>
    </source>
</evidence>
<reference evidence="9 10" key="1">
    <citation type="submission" date="2019-03" db="EMBL/GenBank/DDBJ databases">
        <title>Burkholderia cepacia outbreak.</title>
        <authorList>
            <person name="Farzana R."/>
            <person name="Walsh T.R."/>
        </authorList>
    </citation>
    <scope>NUCLEOTIDE SEQUENCE [LARGE SCALE GENOMIC DNA]</scope>
    <source>
        <strain evidence="10">d13</strain>
    </source>
</reference>
<dbReference type="GO" id="GO:0009372">
    <property type="term" value="P:quorum sensing"/>
    <property type="evidence" value="ECO:0007669"/>
    <property type="project" value="UniProtKB-UniRule"/>
</dbReference>
<evidence type="ECO:0000256" key="4">
    <source>
        <dbReference type="ARBA" id="ARBA00022691"/>
    </source>
</evidence>
<dbReference type="InterPro" id="IPR016181">
    <property type="entry name" value="Acyl_CoA_acyltransferase"/>
</dbReference>
<comment type="caution">
    <text evidence="9">The sequence shown here is derived from an EMBL/GenBank/DDBJ whole genome shotgun (WGS) entry which is preliminary data.</text>
</comment>
<dbReference type="RefSeq" id="WP_134319664.1">
    <property type="nucleotide sequence ID" value="NZ_SNSF01000023.1"/>
</dbReference>